<dbReference type="InterPro" id="IPR011705">
    <property type="entry name" value="BACK"/>
</dbReference>
<dbReference type="WBParaSite" id="GPLIN_001274200">
    <property type="protein sequence ID" value="GPLIN_001274200"/>
    <property type="gene ID" value="GPLIN_001274200"/>
</dbReference>
<dbReference type="SMART" id="SM00225">
    <property type="entry name" value="BTB"/>
    <property type="match status" value="1"/>
</dbReference>
<dbReference type="Pfam" id="PF00651">
    <property type="entry name" value="BTB"/>
    <property type="match status" value="1"/>
</dbReference>
<dbReference type="SUPFAM" id="SSF54695">
    <property type="entry name" value="POZ domain"/>
    <property type="match status" value="1"/>
</dbReference>
<dbReference type="AlphaFoldDB" id="A0A183CIN6"/>
<protein>
    <submittedName>
        <fullName evidence="3">BTB domain-containing protein</fullName>
    </submittedName>
</protein>
<evidence type="ECO:0000313" key="3">
    <source>
        <dbReference type="WBParaSite" id="GPLIN_001274200"/>
    </source>
</evidence>
<dbReference type="GO" id="GO:0005829">
    <property type="term" value="C:cytosol"/>
    <property type="evidence" value="ECO:0007669"/>
    <property type="project" value="TreeGrafter"/>
</dbReference>
<reference evidence="2" key="2">
    <citation type="submission" date="2014-05" db="EMBL/GenBank/DDBJ databases">
        <title>The genome and life-stage specific transcriptomes of Globodera pallida elucidate key aspects of plant parasitism by a cyst nematode.</title>
        <authorList>
            <person name="Cotton J.A."/>
            <person name="Lilley C.J."/>
            <person name="Jones L.M."/>
            <person name="Kikuchi T."/>
            <person name="Reid A.J."/>
            <person name="Thorpe P."/>
            <person name="Tsai I.J."/>
            <person name="Beasley H."/>
            <person name="Blok V."/>
            <person name="Cock P.J.A."/>
            <person name="Van den Akker S.E."/>
            <person name="Holroyd N."/>
            <person name="Hunt M."/>
            <person name="Mantelin S."/>
            <person name="Naghra H."/>
            <person name="Pain A."/>
            <person name="Palomares-Rius J.E."/>
            <person name="Zarowiecki M."/>
            <person name="Berriman M."/>
            <person name="Jones J.T."/>
            <person name="Urwin P.E."/>
        </authorList>
    </citation>
    <scope>NUCLEOTIDE SEQUENCE [LARGE SCALE GENOMIC DNA]</scope>
    <source>
        <strain evidence="2">Lindley</strain>
    </source>
</reference>
<dbReference type="PROSITE" id="PS50097">
    <property type="entry name" value="BTB"/>
    <property type="match status" value="1"/>
</dbReference>
<dbReference type="Proteomes" id="UP000050741">
    <property type="component" value="Unassembled WGS sequence"/>
</dbReference>
<reference evidence="2" key="1">
    <citation type="submission" date="2013-12" db="EMBL/GenBank/DDBJ databases">
        <authorList>
            <person name="Aslett M."/>
        </authorList>
    </citation>
    <scope>NUCLEOTIDE SEQUENCE [LARGE SCALE GENOMIC DNA]</scope>
    <source>
        <strain evidence="2">Lindley</strain>
    </source>
</reference>
<keyword evidence="2" id="KW-1185">Reference proteome</keyword>
<dbReference type="PANTHER" id="PTHR45774:SF4">
    <property type="entry name" value="AXUNDEAD, ISOFORM F"/>
    <property type="match status" value="1"/>
</dbReference>
<dbReference type="PANTHER" id="PTHR45774">
    <property type="entry name" value="BTB/POZ DOMAIN-CONTAINING"/>
    <property type="match status" value="1"/>
</dbReference>
<evidence type="ECO:0000259" key="1">
    <source>
        <dbReference type="PROSITE" id="PS50097"/>
    </source>
</evidence>
<proteinExistence type="predicted"/>
<feature type="domain" description="BTB" evidence="1">
    <location>
        <begin position="23"/>
        <end position="91"/>
    </location>
</feature>
<dbReference type="Pfam" id="PF07707">
    <property type="entry name" value="BACK"/>
    <property type="match status" value="1"/>
</dbReference>
<name>A0A183CIN6_GLOPA</name>
<dbReference type="InterPro" id="IPR000210">
    <property type="entry name" value="BTB/POZ_dom"/>
</dbReference>
<reference evidence="3" key="3">
    <citation type="submission" date="2016-06" db="UniProtKB">
        <authorList>
            <consortium name="WormBaseParasite"/>
        </authorList>
    </citation>
    <scope>IDENTIFICATION</scope>
</reference>
<dbReference type="Gene3D" id="1.25.40.420">
    <property type="match status" value="1"/>
</dbReference>
<accession>A0A183CIN6</accession>
<organism evidence="2 3">
    <name type="scientific">Globodera pallida</name>
    <name type="common">Potato cyst nematode worm</name>
    <name type="synonym">Heterodera pallida</name>
    <dbReference type="NCBI Taxonomy" id="36090"/>
    <lineage>
        <taxon>Eukaryota</taxon>
        <taxon>Metazoa</taxon>
        <taxon>Ecdysozoa</taxon>
        <taxon>Nematoda</taxon>
        <taxon>Chromadorea</taxon>
        <taxon>Rhabditida</taxon>
        <taxon>Tylenchina</taxon>
        <taxon>Tylenchomorpha</taxon>
        <taxon>Tylenchoidea</taxon>
        <taxon>Heteroderidae</taxon>
        <taxon>Heteroderinae</taxon>
        <taxon>Globodera</taxon>
    </lineage>
</organism>
<dbReference type="InterPro" id="IPR011333">
    <property type="entry name" value="SKP1/BTB/POZ_sf"/>
</dbReference>
<dbReference type="Gene3D" id="3.30.710.10">
    <property type="entry name" value="Potassium Channel Kv1.1, Chain A"/>
    <property type="match status" value="1"/>
</dbReference>
<evidence type="ECO:0000313" key="2">
    <source>
        <dbReference type="Proteomes" id="UP000050741"/>
    </source>
</evidence>
<dbReference type="GO" id="GO:0022008">
    <property type="term" value="P:neurogenesis"/>
    <property type="evidence" value="ECO:0007669"/>
    <property type="project" value="TreeGrafter"/>
</dbReference>
<sequence length="197" mass="22329">MLYTRPYFLVDRMKYLLSTGIDADVTFLVGKGDKKEVLKAHKAILNSASIVFGRMFHHEAEKANATQRNVEVTDIEVDAFKTMLSFIYADDSTGLNGDNAAEVLHAARKYDIVGLINECVHLPVVSLRNVFLSFVHARSHGEEDFALRCLQYIDEKADTLFQTGEFLQMDQNVLCEILCRDQLHVNGEMNIWKAVNL</sequence>